<keyword evidence="3" id="KW-1185">Reference proteome</keyword>
<comment type="caution">
    <text evidence="2">The sequence shown here is derived from an EMBL/GenBank/DDBJ whole genome shotgun (WGS) entry which is preliminary data.</text>
</comment>
<dbReference type="PANTHER" id="PTHR30203">
    <property type="entry name" value="OUTER MEMBRANE CATION EFFLUX PROTEIN"/>
    <property type="match status" value="1"/>
</dbReference>
<dbReference type="Proteomes" id="UP000487350">
    <property type="component" value="Unassembled WGS sequence"/>
</dbReference>
<sequence>MRTHLRNLLIPASALVLAGCASVNVDQAIEKTNETAASFTQGKLAARGGDAPEAKRQKLVDELLDTPLSRDAAVQLALANSAAFQSLIAEGWTQLAAADQAGRIANPVFSFERMRFADELEIGRLLSMGLLDLLTLPQRQVISRNRLAQSQLQLTGSVIEQVTLVRQAWVRAVAASQQHEYAKQIKDAAEASAELARRMQQVGNFTKLQRARQQVFYADATAQLAAAQHTATAAREELIRLLGLDDAQAARLKLPDRLPELPGAPPSPADTRQAALQQRLDWQLSRLQLEAAGKAQRLDLLSRLVDTEVGVRRDTVFDNATGSRATRRGYELDVRLPLFDWGGAQRAAMNAQTLAAVSRYELVTRSASSQLREGYSAYRTAYDIAKHYRDEIVPLRKTMSEENVLRYNGMLIGVFELLADTREQIASVMASINAQQQFWLADAAMSAALIGKPVAFGPASINNSTSGSSEGH</sequence>
<dbReference type="PANTHER" id="PTHR30203:SF24">
    <property type="entry name" value="BLR4935 PROTEIN"/>
    <property type="match status" value="1"/>
</dbReference>
<evidence type="ECO:0000313" key="3">
    <source>
        <dbReference type="Proteomes" id="UP000487350"/>
    </source>
</evidence>
<name>A0A844BCQ4_9BURK</name>
<keyword evidence="1" id="KW-0732">Signal</keyword>
<dbReference type="Gene3D" id="1.20.1600.10">
    <property type="entry name" value="Outer membrane efflux proteins (OEP)"/>
    <property type="match status" value="1"/>
</dbReference>
<dbReference type="InterPro" id="IPR010131">
    <property type="entry name" value="MdtP/NodT-like"/>
</dbReference>
<proteinExistence type="predicted"/>
<dbReference type="RefSeq" id="WP_153586659.1">
    <property type="nucleotide sequence ID" value="NZ_WJBU01000023.1"/>
</dbReference>
<dbReference type="AlphaFoldDB" id="A0A844BCQ4"/>
<organism evidence="2 3">
    <name type="scientific">Caenimonas koreensis DSM 17982</name>
    <dbReference type="NCBI Taxonomy" id="1121255"/>
    <lineage>
        <taxon>Bacteria</taxon>
        <taxon>Pseudomonadati</taxon>
        <taxon>Pseudomonadota</taxon>
        <taxon>Betaproteobacteria</taxon>
        <taxon>Burkholderiales</taxon>
        <taxon>Comamonadaceae</taxon>
        <taxon>Caenimonas</taxon>
    </lineage>
</organism>
<evidence type="ECO:0000313" key="2">
    <source>
        <dbReference type="EMBL" id="MRD49346.1"/>
    </source>
</evidence>
<feature type="chain" id="PRO_5032723836" evidence="1">
    <location>
        <begin position="19"/>
        <end position="472"/>
    </location>
</feature>
<dbReference type="SUPFAM" id="SSF56954">
    <property type="entry name" value="Outer membrane efflux proteins (OEP)"/>
    <property type="match status" value="1"/>
</dbReference>
<evidence type="ECO:0000256" key="1">
    <source>
        <dbReference type="SAM" id="SignalP"/>
    </source>
</evidence>
<accession>A0A844BCQ4</accession>
<feature type="signal peptide" evidence="1">
    <location>
        <begin position="1"/>
        <end position="18"/>
    </location>
</feature>
<dbReference type="GO" id="GO:0015562">
    <property type="term" value="F:efflux transmembrane transporter activity"/>
    <property type="evidence" value="ECO:0007669"/>
    <property type="project" value="InterPro"/>
</dbReference>
<protein>
    <submittedName>
        <fullName evidence="2">Transporter</fullName>
    </submittedName>
</protein>
<gene>
    <name evidence="2" type="ORF">GHT07_18885</name>
</gene>
<dbReference type="EMBL" id="WJBU01000023">
    <property type="protein sequence ID" value="MRD49346.1"/>
    <property type="molecule type" value="Genomic_DNA"/>
</dbReference>
<dbReference type="PROSITE" id="PS51257">
    <property type="entry name" value="PROKAR_LIPOPROTEIN"/>
    <property type="match status" value="1"/>
</dbReference>
<dbReference type="OrthoDB" id="8554634at2"/>
<reference evidence="2 3" key="1">
    <citation type="submission" date="2019-11" db="EMBL/GenBank/DDBJ databases">
        <title>Caenimonas koreensis gen. nov., sp. nov., isolated from activated sludge.</title>
        <authorList>
            <person name="Seung H.R."/>
        </authorList>
    </citation>
    <scope>NUCLEOTIDE SEQUENCE [LARGE SCALE GENOMIC DNA]</scope>
    <source>
        <strain evidence="2 3">EMB320</strain>
    </source>
</reference>